<dbReference type="Pfam" id="PF13560">
    <property type="entry name" value="HTH_31"/>
    <property type="match status" value="1"/>
</dbReference>
<evidence type="ECO:0000256" key="1">
    <source>
        <dbReference type="SAM" id="MobiDB-lite"/>
    </source>
</evidence>
<dbReference type="SUPFAM" id="SSF47413">
    <property type="entry name" value="lambda repressor-like DNA-binding domains"/>
    <property type="match status" value="1"/>
</dbReference>
<protein>
    <submittedName>
        <fullName evidence="3">DUF2690 domain-containing protein</fullName>
    </submittedName>
</protein>
<dbReference type="Proteomes" id="UP000509345">
    <property type="component" value="Chromosome"/>
</dbReference>
<dbReference type="RefSeq" id="WP_176144419.1">
    <property type="nucleotide sequence ID" value="NZ_CP054926.1"/>
</dbReference>
<dbReference type="AlphaFoldDB" id="A0A7H8MS72"/>
<feature type="compositionally biased region" description="Basic and acidic residues" evidence="1">
    <location>
        <begin position="175"/>
        <end position="202"/>
    </location>
</feature>
<feature type="compositionally biased region" description="Gly residues" evidence="1">
    <location>
        <begin position="234"/>
        <end position="243"/>
    </location>
</feature>
<evidence type="ECO:0000313" key="4">
    <source>
        <dbReference type="Proteomes" id="UP000509345"/>
    </source>
</evidence>
<feature type="compositionally biased region" description="Gly residues" evidence="1">
    <location>
        <begin position="148"/>
        <end position="169"/>
    </location>
</feature>
<feature type="region of interest" description="Disordered" evidence="1">
    <location>
        <begin position="112"/>
        <end position="243"/>
    </location>
</feature>
<dbReference type="GeneID" id="87633923"/>
<dbReference type="Pfam" id="PF10901">
    <property type="entry name" value="DUF2690"/>
    <property type="match status" value="1"/>
</dbReference>
<dbReference type="InterPro" id="IPR021224">
    <property type="entry name" value="DUF2690"/>
</dbReference>
<accession>A0A7H8MS72</accession>
<dbReference type="InterPro" id="IPR010982">
    <property type="entry name" value="Lambda_DNA-bd_dom_sf"/>
</dbReference>
<evidence type="ECO:0000313" key="3">
    <source>
        <dbReference type="EMBL" id="QKW44983.1"/>
    </source>
</evidence>
<feature type="domain" description="HTH cro/C1-type" evidence="2">
    <location>
        <begin position="21"/>
        <end position="76"/>
    </location>
</feature>
<organism evidence="3 4">
    <name type="scientific">Streptomyces microflavus</name>
    <name type="common">Streptomyces lipmanii</name>
    <dbReference type="NCBI Taxonomy" id="1919"/>
    <lineage>
        <taxon>Bacteria</taxon>
        <taxon>Bacillati</taxon>
        <taxon>Actinomycetota</taxon>
        <taxon>Actinomycetes</taxon>
        <taxon>Kitasatosporales</taxon>
        <taxon>Streptomycetaceae</taxon>
        <taxon>Streptomyces</taxon>
    </lineage>
</organism>
<gene>
    <name evidence="3" type="ORF">HUT09_21985</name>
</gene>
<dbReference type="GO" id="GO:0003677">
    <property type="term" value="F:DNA binding"/>
    <property type="evidence" value="ECO:0007669"/>
    <property type="project" value="InterPro"/>
</dbReference>
<dbReference type="InterPro" id="IPR001387">
    <property type="entry name" value="Cro/C1-type_HTH"/>
</dbReference>
<dbReference type="Gene3D" id="1.10.260.40">
    <property type="entry name" value="lambda repressor-like DNA-binding domains"/>
    <property type="match status" value="1"/>
</dbReference>
<name>A0A7H8MS72_STRMI</name>
<reference evidence="3 4" key="1">
    <citation type="submission" date="2020-06" db="EMBL/GenBank/DDBJ databases">
        <title>Genome mining for natural products.</title>
        <authorList>
            <person name="Zhang B."/>
            <person name="Shi J."/>
            <person name="Ge H."/>
        </authorList>
    </citation>
    <scope>NUCLEOTIDE SEQUENCE [LARGE SCALE GENOMIC DNA]</scope>
    <source>
        <strain evidence="3 4">NA06532</strain>
    </source>
</reference>
<feature type="compositionally biased region" description="Gly residues" evidence="1">
    <location>
        <begin position="119"/>
        <end position="128"/>
    </location>
</feature>
<sequence length="408" mass="41595">MPRWKALPEELDPQIREFASQLRRLVDRSGLNINAVADRTGFSKTSWDRYLNGRLLPPRRAVVALADVTGTPQHHLTTMWELAERAWSRAEMRHDMTIEAIRITQAREALGASDPAAGGRSGGPGRAAGGRHSAAGSAPRGSTATGPDGYGPDGHGPDGYGSDGYGAEGYGADRPGPDGDRPGGHGSDAHDAYGTDAHRTDGRAPFVPAQRGTVPPVPQQRQGGRRADAKRSGDTGGRNSGGRGKVIKLAVGAAGALVVIVGAVMLAPSGDEPAKATPPPKATPTPAPSTEAPAPELPVGVECRGADCAGQNPDEMGCGGDYARTVSTAQVGGARVEVRYSEVCSAAWARLTEAGAGDTVTITGGAAADDQNGAVAVTEAYTPMVAVKKAADAKACATLASGTEGCTA</sequence>
<dbReference type="CDD" id="cd00093">
    <property type="entry name" value="HTH_XRE"/>
    <property type="match status" value="1"/>
</dbReference>
<dbReference type="EMBL" id="CP054926">
    <property type="protein sequence ID" value="QKW44983.1"/>
    <property type="molecule type" value="Genomic_DNA"/>
</dbReference>
<feature type="region of interest" description="Disordered" evidence="1">
    <location>
        <begin position="271"/>
        <end position="293"/>
    </location>
</feature>
<evidence type="ECO:0000259" key="2">
    <source>
        <dbReference type="SMART" id="SM00530"/>
    </source>
</evidence>
<feature type="compositionally biased region" description="Pro residues" evidence="1">
    <location>
        <begin position="276"/>
        <end position="287"/>
    </location>
</feature>
<dbReference type="SMART" id="SM00530">
    <property type="entry name" value="HTH_XRE"/>
    <property type="match status" value="1"/>
</dbReference>
<proteinExistence type="predicted"/>
<feature type="compositionally biased region" description="Low complexity" evidence="1">
    <location>
        <begin position="130"/>
        <end position="142"/>
    </location>
</feature>